<dbReference type="SUPFAM" id="SSF46785">
    <property type="entry name" value="Winged helix' DNA-binding domain"/>
    <property type="match status" value="1"/>
</dbReference>
<dbReference type="AlphaFoldDB" id="A0AAD5SEK4"/>
<dbReference type="PROSITE" id="PS00434">
    <property type="entry name" value="HSF_DOMAIN"/>
    <property type="match status" value="1"/>
</dbReference>
<dbReference type="PANTHER" id="PTHR10015">
    <property type="entry name" value="HEAT SHOCK TRANSCRIPTION FACTOR"/>
    <property type="match status" value="1"/>
</dbReference>
<protein>
    <recommendedName>
        <fullName evidence="9">HSF-type DNA-binding domain-containing protein</fullName>
    </recommendedName>
</protein>
<feature type="domain" description="HSF-type DNA-binding" evidence="9">
    <location>
        <begin position="92"/>
        <end position="116"/>
    </location>
</feature>
<keyword evidence="11" id="KW-1185">Reference proteome</keyword>
<keyword evidence="3" id="KW-0805">Transcription regulation</keyword>
<comment type="similarity">
    <text evidence="2 7">Belongs to the HSF family.</text>
</comment>
<evidence type="ECO:0000256" key="4">
    <source>
        <dbReference type="ARBA" id="ARBA00023125"/>
    </source>
</evidence>
<evidence type="ECO:0000313" key="10">
    <source>
        <dbReference type="EMBL" id="KAJ3052137.1"/>
    </source>
</evidence>
<reference evidence="10" key="1">
    <citation type="submission" date="2020-05" db="EMBL/GenBank/DDBJ databases">
        <title>Phylogenomic resolution of chytrid fungi.</title>
        <authorList>
            <person name="Stajich J.E."/>
            <person name="Amses K."/>
            <person name="Simmons R."/>
            <person name="Seto K."/>
            <person name="Myers J."/>
            <person name="Bonds A."/>
            <person name="Quandt C.A."/>
            <person name="Barry K."/>
            <person name="Liu P."/>
            <person name="Grigoriev I."/>
            <person name="Longcore J.E."/>
            <person name="James T.Y."/>
        </authorList>
    </citation>
    <scope>NUCLEOTIDE SEQUENCE</scope>
    <source>
        <strain evidence="10">JEL0318</strain>
    </source>
</reference>
<dbReference type="InterPro" id="IPR036390">
    <property type="entry name" value="WH_DNA-bd_sf"/>
</dbReference>
<dbReference type="GO" id="GO:0003700">
    <property type="term" value="F:DNA-binding transcription factor activity"/>
    <property type="evidence" value="ECO:0007669"/>
    <property type="project" value="InterPro"/>
</dbReference>
<feature type="region of interest" description="Disordered" evidence="8">
    <location>
        <begin position="1"/>
        <end position="25"/>
    </location>
</feature>
<evidence type="ECO:0000256" key="8">
    <source>
        <dbReference type="SAM" id="MobiDB-lite"/>
    </source>
</evidence>
<dbReference type="Pfam" id="PF00447">
    <property type="entry name" value="HSF_DNA-bind"/>
    <property type="match status" value="1"/>
</dbReference>
<feature type="compositionally biased region" description="Low complexity" evidence="8">
    <location>
        <begin position="10"/>
        <end position="25"/>
    </location>
</feature>
<dbReference type="GO" id="GO:0005634">
    <property type="term" value="C:nucleus"/>
    <property type="evidence" value="ECO:0007669"/>
    <property type="project" value="UniProtKB-SubCell"/>
</dbReference>
<accession>A0AAD5SEK4</accession>
<dbReference type="PANTHER" id="PTHR10015:SF427">
    <property type="entry name" value="HEAT SHOCK FACTOR PROTEIN"/>
    <property type="match status" value="1"/>
</dbReference>
<gene>
    <name evidence="10" type="ORF">HK097_006834</name>
</gene>
<keyword evidence="5" id="KW-0804">Transcription</keyword>
<dbReference type="Proteomes" id="UP001212841">
    <property type="component" value="Unassembled WGS sequence"/>
</dbReference>
<dbReference type="Gene3D" id="1.10.10.10">
    <property type="entry name" value="Winged helix-like DNA-binding domain superfamily/Winged helix DNA-binding domain"/>
    <property type="match status" value="1"/>
</dbReference>
<sequence>MPSPKGRKLSNSPSTPGGPNQNGPSNNQAAFINKLYSYAQLFLITTGIWVGHADAVFYSMLEDQNVQQLIYWDPSGTYFIVNNITEFSKSVLPQYFKHNNFASFVRQLNMYGFHKINDMFHSNSSDVWEFKHPDFRRGEVELLQSIKRKATKTSTLSKSMADMTSDEKIIHLTNRVEELEQKLAKIHESYAMVWSETCSARALQSKHHQVISSLTAYLATTYDDRDPEKAAKRRKIDVDNLMNEGKI</sequence>
<comment type="subcellular location">
    <subcellularLocation>
        <location evidence="1">Nucleus</location>
    </subcellularLocation>
</comment>
<keyword evidence="6" id="KW-0539">Nucleus</keyword>
<dbReference type="PRINTS" id="PR00056">
    <property type="entry name" value="HSFDOMAIN"/>
</dbReference>
<dbReference type="FunFam" id="1.10.10.10:FF:000027">
    <property type="entry name" value="Heat shock transcription factor 1"/>
    <property type="match status" value="1"/>
</dbReference>
<evidence type="ECO:0000313" key="11">
    <source>
        <dbReference type="Proteomes" id="UP001212841"/>
    </source>
</evidence>
<keyword evidence="4" id="KW-0238">DNA-binding</keyword>
<evidence type="ECO:0000256" key="2">
    <source>
        <dbReference type="ARBA" id="ARBA00006403"/>
    </source>
</evidence>
<evidence type="ECO:0000256" key="6">
    <source>
        <dbReference type="ARBA" id="ARBA00023242"/>
    </source>
</evidence>
<evidence type="ECO:0000256" key="5">
    <source>
        <dbReference type="ARBA" id="ARBA00023163"/>
    </source>
</evidence>
<organism evidence="10 11">
    <name type="scientific">Rhizophlyctis rosea</name>
    <dbReference type="NCBI Taxonomy" id="64517"/>
    <lineage>
        <taxon>Eukaryota</taxon>
        <taxon>Fungi</taxon>
        <taxon>Fungi incertae sedis</taxon>
        <taxon>Chytridiomycota</taxon>
        <taxon>Chytridiomycota incertae sedis</taxon>
        <taxon>Chytridiomycetes</taxon>
        <taxon>Rhizophlyctidales</taxon>
        <taxon>Rhizophlyctidaceae</taxon>
        <taxon>Rhizophlyctis</taxon>
    </lineage>
</organism>
<dbReference type="EMBL" id="JADGJD010000322">
    <property type="protein sequence ID" value="KAJ3052137.1"/>
    <property type="molecule type" value="Genomic_DNA"/>
</dbReference>
<dbReference type="InterPro" id="IPR036388">
    <property type="entry name" value="WH-like_DNA-bd_sf"/>
</dbReference>
<evidence type="ECO:0000259" key="9">
    <source>
        <dbReference type="PROSITE" id="PS00434"/>
    </source>
</evidence>
<proteinExistence type="inferred from homology"/>
<evidence type="ECO:0000256" key="7">
    <source>
        <dbReference type="RuleBase" id="RU004020"/>
    </source>
</evidence>
<dbReference type="InterPro" id="IPR000232">
    <property type="entry name" value="HSF_DNA-bd"/>
</dbReference>
<evidence type="ECO:0000256" key="3">
    <source>
        <dbReference type="ARBA" id="ARBA00023015"/>
    </source>
</evidence>
<name>A0AAD5SEK4_9FUNG</name>
<evidence type="ECO:0000256" key="1">
    <source>
        <dbReference type="ARBA" id="ARBA00004123"/>
    </source>
</evidence>
<dbReference type="GO" id="GO:0043565">
    <property type="term" value="F:sequence-specific DNA binding"/>
    <property type="evidence" value="ECO:0007669"/>
    <property type="project" value="InterPro"/>
</dbReference>
<comment type="caution">
    <text evidence="10">The sequence shown here is derived from an EMBL/GenBank/DDBJ whole genome shotgun (WGS) entry which is preliminary data.</text>
</comment>
<dbReference type="SMART" id="SM00415">
    <property type="entry name" value="HSF"/>
    <property type="match status" value="1"/>
</dbReference>